<gene>
    <name evidence="1" type="ORF">A2955_00340</name>
</gene>
<organism evidence="1 2">
    <name type="scientific">Candidatus Woesebacteria bacterium RIFCSPLOWO2_01_FULL_37_19</name>
    <dbReference type="NCBI Taxonomy" id="1802514"/>
    <lineage>
        <taxon>Bacteria</taxon>
        <taxon>Candidatus Woeseibacteriota</taxon>
    </lineage>
</organism>
<protein>
    <recommendedName>
        <fullName evidence="3">Peptidase family U32 C-terminal domain-containing protein</fullName>
    </recommendedName>
</protein>
<evidence type="ECO:0000313" key="2">
    <source>
        <dbReference type="Proteomes" id="UP000177501"/>
    </source>
</evidence>
<name>A0A1F8BBF9_9BACT</name>
<evidence type="ECO:0000313" key="1">
    <source>
        <dbReference type="EMBL" id="OGM61394.1"/>
    </source>
</evidence>
<reference evidence="1 2" key="1">
    <citation type="journal article" date="2016" name="Nat. Commun.">
        <title>Thousands of microbial genomes shed light on interconnected biogeochemical processes in an aquifer system.</title>
        <authorList>
            <person name="Anantharaman K."/>
            <person name="Brown C.T."/>
            <person name="Hug L.A."/>
            <person name="Sharon I."/>
            <person name="Castelle C.J."/>
            <person name="Probst A.J."/>
            <person name="Thomas B.C."/>
            <person name="Singh A."/>
            <person name="Wilkins M.J."/>
            <person name="Karaoz U."/>
            <person name="Brodie E.L."/>
            <person name="Williams K.H."/>
            <person name="Hubbard S.S."/>
            <person name="Banfield J.F."/>
        </authorList>
    </citation>
    <scope>NUCLEOTIDE SEQUENCE [LARGE SCALE GENOMIC DNA]</scope>
</reference>
<dbReference type="STRING" id="1802514.A2955_00340"/>
<dbReference type="InterPro" id="IPR009000">
    <property type="entry name" value="Transl_B-barrel_sf"/>
</dbReference>
<sequence>MTDFKIGKITHFYDKIGVAVLELDSDLGVGDRIKFVRGGEELFEQDVDSIQIEHEKVEKASKGQSVGLKTKKEVKEGAEVYKIT</sequence>
<accession>A0A1F8BBF9</accession>
<dbReference type="EMBL" id="MGHA01000003">
    <property type="protein sequence ID" value="OGM61394.1"/>
    <property type="molecule type" value="Genomic_DNA"/>
</dbReference>
<comment type="caution">
    <text evidence="1">The sequence shown here is derived from an EMBL/GenBank/DDBJ whole genome shotgun (WGS) entry which is preliminary data.</text>
</comment>
<dbReference type="SUPFAM" id="SSF50447">
    <property type="entry name" value="Translation proteins"/>
    <property type="match status" value="1"/>
</dbReference>
<dbReference type="Gene3D" id="2.40.30.10">
    <property type="entry name" value="Translation factors"/>
    <property type="match status" value="1"/>
</dbReference>
<dbReference type="AlphaFoldDB" id="A0A1F8BBF9"/>
<evidence type="ECO:0008006" key="3">
    <source>
        <dbReference type="Google" id="ProtNLM"/>
    </source>
</evidence>
<proteinExistence type="predicted"/>
<dbReference type="Proteomes" id="UP000177501">
    <property type="component" value="Unassembled WGS sequence"/>
</dbReference>